<evidence type="ECO:0000313" key="2">
    <source>
        <dbReference type="Proteomes" id="UP000292120"/>
    </source>
</evidence>
<dbReference type="EMBL" id="SIXI01000002">
    <property type="protein sequence ID" value="TBO32797.1"/>
    <property type="molecule type" value="Genomic_DNA"/>
</dbReference>
<name>A0A4Q9H5M4_9BURK</name>
<proteinExistence type="predicted"/>
<sequence length="244" mass="26648">MASEQADTVQEPLRQALLWALGGYLSETQAQQALGLWRASPQQAAQASALAGLSRYCRSVAQQFGLQGREAELHLRIVRAIQASGAARPVTDVATSEPAARLDKVDTRPAPLEDALHSRSANDSVPPGLANLAVQRFLEAIETVVERECSAQYTPQRWRQGLLRHTARFPKHLQLQVAEWLWGHVDSLPGDWPARGAGTRLINAAYVALAEWVGPVRADAAFTQIVKGFENSADPTLSGVRRYL</sequence>
<reference evidence="1 2" key="1">
    <citation type="submission" date="2019-02" db="EMBL/GenBank/DDBJ databases">
        <title>Aquabacterium sp. strain KMB7.</title>
        <authorList>
            <person name="Chen W.-M."/>
        </authorList>
    </citation>
    <scope>NUCLEOTIDE SEQUENCE [LARGE SCALE GENOMIC DNA]</scope>
    <source>
        <strain evidence="1 2">KMB7</strain>
    </source>
</reference>
<evidence type="ECO:0000313" key="1">
    <source>
        <dbReference type="EMBL" id="TBO32797.1"/>
    </source>
</evidence>
<keyword evidence="2" id="KW-1185">Reference proteome</keyword>
<gene>
    <name evidence="1" type="ORF">EYS42_06380</name>
</gene>
<comment type="caution">
    <text evidence="1">The sequence shown here is derived from an EMBL/GenBank/DDBJ whole genome shotgun (WGS) entry which is preliminary data.</text>
</comment>
<dbReference type="Proteomes" id="UP000292120">
    <property type="component" value="Unassembled WGS sequence"/>
</dbReference>
<accession>A0A4Q9H5M4</accession>
<protein>
    <submittedName>
        <fullName evidence="1">Uncharacterized protein</fullName>
    </submittedName>
</protein>
<dbReference type="AlphaFoldDB" id="A0A4Q9H5M4"/>
<organism evidence="1 2">
    <name type="scientific">Aquabacterium lacunae</name>
    <dbReference type="NCBI Taxonomy" id="2528630"/>
    <lineage>
        <taxon>Bacteria</taxon>
        <taxon>Pseudomonadati</taxon>
        <taxon>Pseudomonadota</taxon>
        <taxon>Betaproteobacteria</taxon>
        <taxon>Burkholderiales</taxon>
        <taxon>Aquabacterium</taxon>
    </lineage>
</organism>